<accession>C4XTQ5</accession>
<dbReference type="HOGENOM" id="CLU_026290_2_0_7"/>
<keyword evidence="3" id="KW-1185">Reference proteome</keyword>
<sequence length="565" mass="64684">MHRIVKAHLDSFVKKFSLESDDEASQFEKFVNYSIVTTKIGTQYDIDDITTSTSDDGCDGIAVIINEEVVVSEEDVRSFFITERRNHDVEIVFIQAKRSESYDLGDFLKFKESILRFLTSEPYAATDDVQQEARKMFDVIIENVPKLRNGKPSAYIRYVGTGMYQCPSSLETAKSDFVRQLDDVGFFKETDIQILGRDELTSLWVGTYSGAKAKLEMLSNAPLRTIDGINEAYLAVVKAADFVNELLVNENGDLRLQVFEENVRSFLGNENAVNRSIAETLQNPRSASRFPVLNNGITIVSPDVQVQGTTLHLKNYQIVNGCQTSNVLFENRDYLTNEVMVNLKVVETTNEDIFSELVRATNSQTTIEETQFVSLKPIVKKIEQYFNTYETTESRLYLERRERQYVGSEIPAIRIFSVHTVTRCVAAMFCQRPDLSFKYPKKMYLELSDTIFMDNNKEILYYAACLTLYRLHLLVSNRTIPQSMKRFKWHILLIVRILLSSKEPIRLNSSKVEDVSQKMISIFSLHNETATEIFKKAVDVIESFGSITNDRLKGQLIIQEMLSKT</sequence>
<evidence type="ECO:0000259" key="1">
    <source>
        <dbReference type="Pfam" id="PF10592"/>
    </source>
</evidence>
<proteinExistence type="predicted"/>
<feature type="domain" description="Abortive phage infection protein C-terminal" evidence="1">
    <location>
        <begin position="259"/>
        <end position="520"/>
    </location>
</feature>
<dbReference type="Pfam" id="PF10592">
    <property type="entry name" value="AIPR"/>
    <property type="match status" value="1"/>
</dbReference>
<dbReference type="EMBL" id="AP010904">
    <property type="protein sequence ID" value="BAH73570.1"/>
    <property type="molecule type" value="Genomic_DNA"/>
</dbReference>
<dbReference type="STRING" id="573370.DMR_00790"/>
<evidence type="ECO:0000313" key="3">
    <source>
        <dbReference type="Proteomes" id="UP000009071"/>
    </source>
</evidence>
<reference evidence="2 3" key="1">
    <citation type="journal article" date="2009" name="Genome Res.">
        <title>Whole genome sequence of Desulfovibrio magneticus strain RS-1 revealed common gene clusters in magnetotactic bacteria.</title>
        <authorList>
            <person name="Nakazawa H."/>
            <person name="Arakaki A."/>
            <person name="Narita-Yamada S."/>
            <person name="Yashiro I."/>
            <person name="Jinno K."/>
            <person name="Aoki N."/>
            <person name="Tsuruyama A."/>
            <person name="Okamura Y."/>
            <person name="Tanikawa S."/>
            <person name="Fujita N."/>
            <person name="Takeyama H."/>
            <person name="Matsunaga T."/>
        </authorList>
    </citation>
    <scope>NUCLEOTIDE SEQUENCE [LARGE SCALE GENOMIC DNA]</scope>
    <source>
        <strain evidence="3">ATCC 700980 / DSM 13731 / RS-1</strain>
    </source>
</reference>
<protein>
    <recommendedName>
        <fullName evidence="1">Abortive phage infection protein C-terminal domain-containing protein</fullName>
    </recommendedName>
</protein>
<dbReference type="KEGG" id="dma:DMR_00790"/>
<dbReference type="Proteomes" id="UP000009071">
    <property type="component" value="Chromosome"/>
</dbReference>
<gene>
    <name evidence="2" type="ordered locus">DMR_00790</name>
</gene>
<dbReference type="AlphaFoldDB" id="C4XTQ5"/>
<evidence type="ECO:0000313" key="2">
    <source>
        <dbReference type="EMBL" id="BAH73570.1"/>
    </source>
</evidence>
<dbReference type="OrthoDB" id="9806213at2"/>
<organism evidence="2 3">
    <name type="scientific">Solidesulfovibrio magneticus (strain ATCC 700980 / DSM 13731 / RS-1)</name>
    <name type="common">Desulfovibrio magneticus</name>
    <dbReference type="NCBI Taxonomy" id="573370"/>
    <lineage>
        <taxon>Bacteria</taxon>
        <taxon>Pseudomonadati</taxon>
        <taxon>Thermodesulfobacteriota</taxon>
        <taxon>Desulfovibrionia</taxon>
        <taxon>Desulfovibrionales</taxon>
        <taxon>Desulfovibrionaceae</taxon>
        <taxon>Solidesulfovibrio</taxon>
    </lineage>
</organism>
<dbReference type="RefSeq" id="WP_012749663.1">
    <property type="nucleotide sequence ID" value="NC_012796.1"/>
</dbReference>
<name>C4XTQ5_SOLM1</name>
<dbReference type="InterPro" id="IPR018891">
    <property type="entry name" value="AIPR_C"/>
</dbReference>
<dbReference type="eggNOG" id="COG2159">
    <property type="taxonomic scope" value="Bacteria"/>
</dbReference>